<organism evidence="1 2">
    <name type="scientific">Paracoccus aminovorans</name>
    <dbReference type="NCBI Taxonomy" id="34004"/>
    <lineage>
        <taxon>Bacteria</taxon>
        <taxon>Pseudomonadati</taxon>
        <taxon>Pseudomonadota</taxon>
        <taxon>Alphaproteobacteria</taxon>
        <taxon>Rhodobacterales</taxon>
        <taxon>Paracoccaceae</taxon>
        <taxon>Paracoccus</taxon>
    </lineage>
</organism>
<dbReference type="RefSeq" id="WP_074967367.1">
    <property type="nucleotide sequence ID" value="NZ_CBCRYP010000010.1"/>
</dbReference>
<dbReference type="AlphaFoldDB" id="A0A1I3A3V3"/>
<dbReference type="Proteomes" id="UP000183635">
    <property type="component" value="Unassembled WGS sequence"/>
</dbReference>
<keyword evidence="2" id="KW-1185">Reference proteome</keyword>
<protein>
    <submittedName>
        <fullName evidence="1">Uncharacterized protein</fullName>
    </submittedName>
</protein>
<dbReference type="OrthoDB" id="9983854at2"/>
<gene>
    <name evidence="1" type="ORF">SAMN04488021_11275</name>
</gene>
<sequence>MFLVRYALGMLGIALCVIGATRMQAECRMACGTLAGVEWDAGDILPGIAGLIGGAFALAVPHAGAVQPPPAAPLPTATGPPF</sequence>
<dbReference type="STRING" id="34004.SAMN04488021_11275"/>
<evidence type="ECO:0000313" key="2">
    <source>
        <dbReference type="Proteomes" id="UP000183635"/>
    </source>
</evidence>
<proteinExistence type="predicted"/>
<dbReference type="EMBL" id="FOPU01000012">
    <property type="protein sequence ID" value="SFH44832.1"/>
    <property type="molecule type" value="Genomic_DNA"/>
</dbReference>
<evidence type="ECO:0000313" key="1">
    <source>
        <dbReference type="EMBL" id="SFH44832.1"/>
    </source>
</evidence>
<reference evidence="1 2" key="1">
    <citation type="submission" date="2016-10" db="EMBL/GenBank/DDBJ databases">
        <authorList>
            <person name="de Groot N.N."/>
        </authorList>
    </citation>
    <scope>NUCLEOTIDE SEQUENCE [LARGE SCALE GENOMIC DNA]</scope>
    <source>
        <strain evidence="1 2">DSM 8537</strain>
    </source>
</reference>
<accession>A0A1I3A3V3</accession>
<name>A0A1I3A3V3_9RHOB</name>